<dbReference type="Gene3D" id="1.10.530.10">
    <property type="match status" value="1"/>
</dbReference>
<feature type="domain" description="LysM" evidence="1">
    <location>
        <begin position="260"/>
        <end position="303"/>
    </location>
</feature>
<dbReference type="InterPro" id="IPR018392">
    <property type="entry name" value="LysM"/>
</dbReference>
<dbReference type="SUPFAM" id="SSF53955">
    <property type="entry name" value="Lysozyme-like"/>
    <property type="match status" value="1"/>
</dbReference>
<protein>
    <submittedName>
        <fullName evidence="2">LysM peptidoglycan-binding domain-containing protein</fullName>
    </submittedName>
</protein>
<reference evidence="2 3" key="1">
    <citation type="journal article" date="2017" name="Int. J. Syst. Evol. Microbiol.">
        <title>Oleiagrimonas citrea sp. nov., a marine bacterium isolated from tidal flat sediment and emended description of the genus Oleiagrimonas Fang et al. 2015 and Oleiagrimonas soli.</title>
        <authorList>
            <person name="Yang S.H."/>
            <person name="Seo H.S."/>
            <person name="Seong C.N."/>
            <person name="Kwon K.K."/>
        </authorList>
    </citation>
    <scope>NUCLEOTIDE SEQUENCE [LARGE SCALE GENOMIC DNA]</scope>
    <source>
        <strain evidence="2 3">MEBiC09124</strain>
    </source>
</reference>
<dbReference type="InterPro" id="IPR036779">
    <property type="entry name" value="LysM_dom_sf"/>
</dbReference>
<dbReference type="InterPro" id="IPR008258">
    <property type="entry name" value="Transglycosylase_SLT_dom_1"/>
</dbReference>
<gene>
    <name evidence="2" type="ORF">HF690_08360</name>
</gene>
<evidence type="ECO:0000313" key="3">
    <source>
        <dbReference type="Proteomes" id="UP000541636"/>
    </source>
</evidence>
<dbReference type="Gene3D" id="3.10.350.10">
    <property type="entry name" value="LysM domain"/>
    <property type="match status" value="1"/>
</dbReference>
<accession>A0A846ZL93</accession>
<name>A0A846ZL93_9GAMM</name>
<dbReference type="PROSITE" id="PS51782">
    <property type="entry name" value="LYSM"/>
    <property type="match status" value="1"/>
</dbReference>
<dbReference type="CDD" id="cd00118">
    <property type="entry name" value="LysM"/>
    <property type="match status" value="1"/>
</dbReference>
<dbReference type="AlphaFoldDB" id="A0A846ZL93"/>
<dbReference type="SMART" id="SM00257">
    <property type="entry name" value="LysM"/>
    <property type="match status" value="1"/>
</dbReference>
<keyword evidence="3" id="KW-1185">Reference proteome</keyword>
<sequence length="307" mass="34620">MPGCDADPQILVWAHRFTRHPHRFERYLKSVTPTIAYIDQAASKAGVPAEFSLLPWVESRYRAYPPRGGRPAGMWQIMPITARAMGLPIKRDYDGRLDRTRTPAAVMKLLYGYGQRWQDWRLVDMAYNAGEYRIRRLHSAGPAPAEPVIPDLAVTRTTREHLTKLLAIACVIREPQRFHVQLPDLPAAQQLRVVTLTGPTLLKDVAHASGTPLKRVRALNAAYLHGRMPINGPWRVLLPATAAQRLHHAVADGRVPRQPTTYTVMAGDSLWKIAHRHGVSIHRLRELNHLHGGILRPGQVLMIDRTN</sequence>
<evidence type="ECO:0000313" key="2">
    <source>
        <dbReference type="EMBL" id="NKZ38964.1"/>
    </source>
</evidence>
<organism evidence="2 3">
    <name type="scientific">Oleiagrimonas citrea</name>
    <dbReference type="NCBI Taxonomy" id="1665687"/>
    <lineage>
        <taxon>Bacteria</taxon>
        <taxon>Pseudomonadati</taxon>
        <taxon>Pseudomonadota</taxon>
        <taxon>Gammaproteobacteria</taxon>
        <taxon>Lysobacterales</taxon>
        <taxon>Rhodanobacteraceae</taxon>
        <taxon>Oleiagrimonas</taxon>
    </lineage>
</organism>
<dbReference type="Pfam" id="PF01476">
    <property type="entry name" value="LysM"/>
    <property type="match status" value="1"/>
</dbReference>
<proteinExistence type="predicted"/>
<dbReference type="SUPFAM" id="SSF54106">
    <property type="entry name" value="LysM domain"/>
    <property type="match status" value="1"/>
</dbReference>
<comment type="caution">
    <text evidence="2">The sequence shown here is derived from an EMBL/GenBank/DDBJ whole genome shotgun (WGS) entry which is preliminary data.</text>
</comment>
<dbReference type="Proteomes" id="UP000541636">
    <property type="component" value="Unassembled WGS sequence"/>
</dbReference>
<dbReference type="InterPro" id="IPR023346">
    <property type="entry name" value="Lysozyme-like_dom_sf"/>
</dbReference>
<dbReference type="EMBL" id="JAAZQD010000003">
    <property type="protein sequence ID" value="NKZ38964.1"/>
    <property type="molecule type" value="Genomic_DNA"/>
</dbReference>
<evidence type="ECO:0000259" key="1">
    <source>
        <dbReference type="PROSITE" id="PS51782"/>
    </source>
</evidence>
<dbReference type="Pfam" id="PF01464">
    <property type="entry name" value="SLT"/>
    <property type="match status" value="1"/>
</dbReference>